<evidence type="ECO:0000313" key="4">
    <source>
        <dbReference type="Proteomes" id="UP000800092"/>
    </source>
</evidence>
<sequence>MSKRLSLRRTCRGCAHSKRKCDFSWPKCSRCVARGFECFYDNEPLTRANTKLIQRRSINASEIPRDCSRKVSDFVPLNNTDVPEARDLPTMMALAYQPISLWVLLGPSSPEVRLALDEATSDYIWGHLRGFVASFARNGRAPFIHANLYETGTPKQLKDALVACRAHMNIHTSSDQGQQMLFRKSFASSSYDILDQSKKAQSLWELLASTHALMLILIPLLGSGHTERPLADALSNQLLRCTMKMWDGAPPHLPNSLSQRQAWILAESVRRAILSAHMVLGHYAQFKQGYFVHTLFVEALPFDVRSHLWDAPGPYAWHLCTNNESSSALTGYREFTDMWQRGDVQEFGPFETLLLVACKSKEFVERHELLRAADHSSSIWLYL</sequence>
<keyword evidence="1" id="KW-0539">Nucleus</keyword>
<dbReference type="SUPFAM" id="SSF57701">
    <property type="entry name" value="Zn2/Cys6 DNA-binding domain"/>
    <property type="match status" value="1"/>
</dbReference>
<evidence type="ECO:0000313" key="3">
    <source>
        <dbReference type="EMBL" id="KAF2232570.1"/>
    </source>
</evidence>
<dbReference type="OrthoDB" id="9930022at2759"/>
<evidence type="ECO:0000256" key="1">
    <source>
        <dbReference type="ARBA" id="ARBA00023242"/>
    </source>
</evidence>
<dbReference type="EMBL" id="ML991814">
    <property type="protein sequence ID" value="KAF2232570.1"/>
    <property type="molecule type" value="Genomic_DNA"/>
</dbReference>
<name>A0A6A6H4C3_VIRVR</name>
<dbReference type="InterPro" id="IPR036864">
    <property type="entry name" value="Zn2-C6_fun-type_DNA-bd_sf"/>
</dbReference>
<dbReference type="GO" id="GO:0000981">
    <property type="term" value="F:DNA-binding transcription factor activity, RNA polymerase II-specific"/>
    <property type="evidence" value="ECO:0007669"/>
    <property type="project" value="InterPro"/>
</dbReference>
<dbReference type="GO" id="GO:0008270">
    <property type="term" value="F:zinc ion binding"/>
    <property type="evidence" value="ECO:0007669"/>
    <property type="project" value="InterPro"/>
</dbReference>
<reference evidence="3" key="1">
    <citation type="journal article" date="2020" name="Stud. Mycol.">
        <title>101 Dothideomycetes genomes: a test case for predicting lifestyles and emergence of pathogens.</title>
        <authorList>
            <person name="Haridas S."/>
            <person name="Albert R."/>
            <person name="Binder M."/>
            <person name="Bloem J."/>
            <person name="Labutti K."/>
            <person name="Salamov A."/>
            <person name="Andreopoulos B."/>
            <person name="Baker S."/>
            <person name="Barry K."/>
            <person name="Bills G."/>
            <person name="Bluhm B."/>
            <person name="Cannon C."/>
            <person name="Castanera R."/>
            <person name="Culley D."/>
            <person name="Daum C."/>
            <person name="Ezra D."/>
            <person name="Gonzalez J."/>
            <person name="Henrissat B."/>
            <person name="Kuo A."/>
            <person name="Liang C."/>
            <person name="Lipzen A."/>
            <person name="Lutzoni F."/>
            <person name="Magnuson J."/>
            <person name="Mondo S."/>
            <person name="Nolan M."/>
            <person name="Ohm R."/>
            <person name="Pangilinan J."/>
            <person name="Park H.-J."/>
            <person name="Ramirez L."/>
            <person name="Alfaro M."/>
            <person name="Sun H."/>
            <person name="Tritt A."/>
            <person name="Yoshinaga Y."/>
            <person name="Zwiers L.-H."/>
            <person name="Turgeon B."/>
            <person name="Goodwin S."/>
            <person name="Spatafora J."/>
            <person name="Crous P."/>
            <person name="Grigoriev I."/>
        </authorList>
    </citation>
    <scope>NUCLEOTIDE SEQUENCE</scope>
    <source>
        <strain evidence="3">Tuck. ex Michener</strain>
    </source>
</reference>
<dbReference type="Proteomes" id="UP000800092">
    <property type="component" value="Unassembled WGS sequence"/>
</dbReference>
<organism evidence="3 4">
    <name type="scientific">Viridothelium virens</name>
    <name type="common">Speckled blister lichen</name>
    <name type="synonym">Trypethelium virens</name>
    <dbReference type="NCBI Taxonomy" id="1048519"/>
    <lineage>
        <taxon>Eukaryota</taxon>
        <taxon>Fungi</taxon>
        <taxon>Dikarya</taxon>
        <taxon>Ascomycota</taxon>
        <taxon>Pezizomycotina</taxon>
        <taxon>Dothideomycetes</taxon>
        <taxon>Dothideomycetes incertae sedis</taxon>
        <taxon>Trypetheliales</taxon>
        <taxon>Trypetheliaceae</taxon>
        <taxon>Viridothelium</taxon>
    </lineage>
</organism>
<protein>
    <recommendedName>
        <fullName evidence="2">Zn(2)-C6 fungal-type domain-containing protein</fullName>
    </recommendedName>
</protein>
<dbReference type="Gene3D" id="4.10.240.10">
    <property type="entry name" value="Zn(2)-C6 fungal-type DNA-binding domain"/>
    <property type="match status" value="1"/>
</dbReference>
<keyword evidence="4" id="KW-1185">Reference proteome</keyword>
<evidence type="ECO:0000259" key="2">
    <source>
        <dbReference type="PROSITE" id="PS50048"/>
    </source>
</evidence>
<proteinExistence type="predicted"/>
<dbReference type="CDD" id="cd00067">
    <property type="entry name" value="GAL4"/>
    <property type="match status" value="1"/>
</dbReference>
<accession>A0A6A6H4C3</accession>
<dbReference type="Pfam" id="PF00172">
    <property type="entry name" value="Zn_clus"/>
    <property type="match status" value="1"/>
</dbReference>
<feature type="domain" description="Zn(2)-C6 fungal-type" evidence="2">
    <location>
        <begin position="10"/>
        <end position="40"/>
    </location>
</feature>
<dbReference type="PROSITE" id="PS00463">
    <property type="entry name" value="ZN2_CY6_FUNGAL_1"/>
    <property type="match status" value="1"/>
</dbReference>
<dbReference type="AlphaFoldDB" id="A0A6A6H4C3"/>
<dbReference type="InterPro" id="IPR001138">
    <property type="entry name" value="Zn2Cys6_DnaBD"/>
</dbReference>
<gene>
    <name evidence="3" type="ORF">EV356DRAFT_245447</name>
</gene>
<dbReference type="SMART" id="SM00066">
    <property type="entry name" value="GAL4"/>
    <property type="match status" value="1"/>
</dbReference>
<dbReference type="PROSITE" id="PS50048">
    <property type="entry name" value="ZN2_CY6_FUNGAL_2"/>
    <property type="match status" value="1"/>
</dbReference>